<reference evidence="3" key="3">
    <citation type="submission" date="2025-09" db="UniProtKB">
        <authorList>
            <consortium name="Ensembl"/>
        </authorList>
    </citation>
    <scope>IDENTIFICATION</scope>
</reference>
<dbReference type="OMA" id="CESMDCN"/>
<evidence type="ECO:0000313" key="3">
    <source>
        <dbReference type="Ensembl" id="ENSLOCP00000002285.1"/>
    </source>
</evidence>
<evidence type="ECO:0000313" key="4">
    <source>
        <dbReference type="Proteomes" id="UP000018468"/>
    </source>
</evidence>
<dbReference type="Bgee" id="ENSLOCG00000001973">
    <property type="expression patterns" value="Expressed in bone element and 5 other cell types or tissues"/>
</dbReference>
<dbReference type="SUPFAM" id="SSF57586">
    <property type="entry name" value="TNF receptor-like"/>
    <property type="match status" value="2"/>
</dbReference>
<accession>W5M1M7</accession>
<evidence type="ECO:0000256" key="1">
    <source>
        <dbReference type="SAM" id="Phobius"/>
    </source>
</evidence>
<dbReference type="InParanoid" id="W5M1M7"/>
<reference evidence="3" key="2">
    <citation type="submission" date="2025-08" db="UniProtKB">
        <authorList>
            <consortium name="Ensembl"/>
        </authorList>
    </citation>
    <scope>IDENTIFICATION</scope>
</reference>
<protein>
    <submittedName>
        <fullName evidence="3">TNF receptor superfamily member 13B</fullName>
    </submittedName>
</protein>
<dbReference type="PANTHER" id="PTHR15511">
    <property type="entry name" value="TUMOR NECROSIS FACTOR RECEPTOR SUPERFAMILY MEMBER 13B"/>
    <property type="match status" value="1"/>
</dbReference>
<evidence type="ECO:0000259" key="2">
    <source>
        <dbReference type="Pfam" id="PF09305"/>
    </source>
</evidence>
<dbReference type="Proteomes" id="UP000018468">
    <property type="component" value="Linkage group LG13"/>
</dbReference>
<dbReference type="Ensembl" id="ENSLOCT00000002290.1">
    <property type="protein sequence ID" value="ENSLOCP00000002285.1"/>
    <property type="gene ID" value="ENSLOCG00000001973.1"/>
</dbReference>
<dbReference type="GO" id="GO:0002244">
    <property type="term" value="P:hematopoietic progenitor cell differentiation"/>
    <property type="evidence" value="ECO:0000318"/>
    <property type="project" value="GO_Central"/>
</dbReference>
<dbReference type="EMBL" id="AHAT01031985">
    <property type="status" value="NOT_ANNOTATED_CDS"/>
    <property type="molecule type" value="Genomic_DNA"/>
</dbReference>
<dbReference type="GO" id="GO:0005886">
    <property type="term" value="C:plasma membrane"/>
    <property type="evidence" value="ECO:0007669"/>
    <property type="project" value="InterPro"/>
</dbReference>
<dbReference type="Gene3D" id="4.10.1290.10">
    <property type="entry name" value="Tumor necrosis factor receptor superfamily"/>
    <property type="match status" value="2"/>
</dbReference>
<dbReference type="PRINTS" id="PR01963">
    <property type="entry name" value="TNFACTORR13B"/>
</dbReference>
<dbReference type="GO" id="GO:0001782">
    <property type="term" value="P:B cell homeostasis"/>
    <property type="evidence" value="ECO:0000318"/>
    <property type="project" value="GO_Central"/>
</dbReference>
<dbReference type="Pfam" id="PF09305">
    <property type="entry name" value="TACI-CRD2"/>
    <property type="match status" value="1"/>
</dbReference>
<feature type="transmembrane region" description="Helical" evidence="1">
    <location>
        <begin position="123"/>
        <end position="148"/>
    </location>
</feature>
<proteinExistence type="predicted"/>
<name>W5M1M7_LEPOC</name>
<dbReference type="InterPro" id="IPR015384">
    <property type="entry name" value="TACI_Cys-rich-dom"/>
</dbReference>
<dbReference type="GeneTree" id="ENSGT00390000013910"/>
<dbReference type="InterPro" id="IPR022317">
    <property type="entry name" value="TNFR_13B"/>
</dbReference>
<dbReference type="AlphaFoldDB" id="W5M1M7"/>
<keyword evidence="4" id="KW-1185">Reference proteome</keyword>
<keyword evidence="1" id="KW-0812">Transmembrane</keyword>
<dbReference type="HOGENOM" id="CLU_086237_0_0_1"/>
<feature type="domain" description="TACI cysteine-rich" evidence="2">
    <location>
        <begin position="50"/>
        <end position="86"/>
    </location>
</feature>
<dbReference type="eggNOG" id="ENOG502SANG">
    <property type="taxonomic scope" value="Eukaryota"/>
</dbReference>
<dbReference type="PANTHER" id="PTHR15511:SF2">
    <property type="entry name" value="TUMOR NECROSIS FACTOR RECEPTOR SUPERFAMILY MEMBER 13B"/>
    <property type="match status" value="1"/>
</dbReference>
<keyword evidence="1" id="KW-1133">Transmembrane helix</keyword>
<organism evidence="3 4">
    <name type="scientific">Lepisosteus oculatus</name>
    <name type="common">Spotted gar</name>
    <dbReference type="NCBI Taxonomy" id="7918"/>
    <lineage>
        <taxon>Eukaryota</taxon>
        <taxon>Metazoa</taxon>
        <taxon>Chordata</taxon>
        <taxon>Craniata</taxon>
        <taxon>Vertebrata</taxon>
        <taxon>Euteleostomi</taxon>
        <taxon>Actinopterygii</taxon>
        <taxon>Neopterygii</taxon>
        <taxon>Holostei</taxon>
        <taxon>Semionotiformes</taxon>
        <taxon>Lepisosteidae</taxon>
        <taxon>Lepisosteus</taxon>
    </lineage>
</organism>
<reference evidence="4" key="1">
    <citation type="submission" date="2011-12" db="EMBL/GenBank/DDBJ databases">
        <title>The Draft Genome of Lepisosteus oculatus.</title>
        <authorList>
            <consortium name="The Broad Institute Genome Assembly &amp; Analysis Group"/>
            <consortium name="Computational R&amp;D Group"/>
            <consortium name="and Sequencing Platform"/>
            <person name="Di Palma F."/>
            <person name="Alfoldi J."/>
            <person name="Johnson J."/>
            <person name="Berlin A."/>
            <person name="Gnerre S."/>
            <person name="Jaffe D."/>
            <person name="MacCallum I."/>
            <person name="Young S."/>
            <person name="Walker B.J."/>
            <person name="Lander E.S."/>
            <person name="Lindblad-Toh K."/>
        </authorList>
    </citation>
    <scope>NUCLEOTIDE SEQUENCE [LARGE SCALE GENOMIC DNA]</scope>
</reference>
<dbReference type="STRING" id="7918.ENSLOCP00000002285"/>
<sequence>VDVVFQRPGNMRRCPDREYWDRLVRKCMPCKNMCRGQPQPEKCVPICATLKCEATPGTYYDELIKNCMSCSEVCGGPAPQCPETCRISLYTETGHSLLLLKPSPNCTAASKTACCSSNDYHTVVIYSLLGCCLAALICSLSIALLILLKRCRGAETKTASFRGQEPNEYADRSSKDPLVETVLPKESSVAKGKPRPTETCIYCFPELRMAGRIEGKQTETPLVFQQAAPTTSPTTATSIPPSTLDKDRTIKIICSPSQTTSSFEIAAQH</sequence>
<dbReference type="GO" id="GO:0030889">
    <property type="term" value="P:negative regulation of B cell proliferation"/>
    <property type="evidence" value="ECO:0000318"/>
    <property type="project" value="GO_Central"/>
</dbReference>
<keyword evidence="1" id="KW-0472">Membrane</keyword>